<feature type="transmembrane region" description="Helical" evidence="1">
    <location>
        <begin position="257"/>
        <end position="276"/>
    </location>
</feature>
<dbReference type="Pfam" id="PF12351">
    <property type="entry name" value="Fig1"/>
    <property type="match status" value="1"/>
</dbReference>
<protein>
    <recommendedName>
        <fullName evidence="4">Membrane fusion mating protein FIG1</fullName>
    </recommendedName>
</protein>
<dbReference type="STRING" id="2060905.A0A2B7XFS6"/>
<evidence type="ECO:0000313" key="3">
    <source>
        <dbReference type="Proteomes" id="UP000224080"/>
    </source>
</evidence>
<keyword evidence="3" id="KW-1185">Reference proteome</keyword>
<dbReference type="Proteomes" id="UP000224080">
    <property type="component" value="Unassembled WGS sequence"/>
</dbReference>
<dbReference type="PANTHER" id="PTHR28092:SF1">
    <property type="entry name" value="FACTOR-INDUCED GENE 1 PROTEIN"/>
    <property type="match status" value="1"/>
</dbReference>
<reference evidence="2 3" key="1">
    <citation type="submission" date="2017-10" db="EMBL/GenBank/DDBJ databases">
        <title>Comparative genomics in systemic dimorphic fungi from Ajellomycetaceae.</title>
        <authorList>
            <person name="Munoz J.F."/>
            <person name="Mcewen J.G."/>
            <person name="Clay O.K."/>
            <person name="Cuomo C.A."/>
        </authorList>
    </citation>
    <scope>NUCLEOTIDE SEQUENCE [LARGE SCALE GENOMIC DNA]</scope>
    <source>
        <strain evidence="2 3">UAMH130</strain>
    </source>
</reference>
<keyword evidence="1" id="KW-0812">Transmembrane</keyword>
<comment type="caution">
    <text evidence="2">The sequence shown here is derived from an EMBL/GenBank/DDBJ whole genome shotgun (WGS) entry which is preliminary data.</text>
</comment>
<dbReference type="EMBL" id="PDNC01000013">
    <property type="protein sequence ID" value="PGH07631.1"/>
    <property type="molecule type" value="Genomic_DNA"/>
</dbReference>
<proteinExistence type="predicted"/>
<dbReference type="GO" id="GO:0016020">
    <property type="term" value="C:membrane"/>
    <property type="evidence" value="ECO:0007669"/>
    <property type="project" value="InterPro"/>
</dbReference>
<evidence type="ECO:0000256" key="1">
    <source>
        <dbReference type="SAM" id="Phobius"/>
    </source>
</evidence>
<dbReference type="AlphaFoldDB" id="A0A2B7XFS6"/>
<gene>
    <name evidence="2" type="ORF">GX51_01640</name>
</gene>
<dbReference type="InterPro" id="IPR033481">
    <property type="entry name" value="Dni1/Fig1"/>
</dbReference>
<evidence type="ECO:0008006" key="4">
    <source>
        <dbReference type="Google" id="ProtNLM"/>
    </source>
</evidence>
<dbReference type="PANTHER" id="PTHR28092">
    <property type="entry name" value="FACTOR-INDUCED GENE 1 PROTEIN"/>
    <property type="match status" value="1"/>
</dbReference>
<dbReference type="GO" id="GO:0043332">
    <property type="term" value="C:mating projection tip"/>
    <property type="evidence" value="ECO:0007669"/>
    <property type="project" value="TreeGrafter"/>
</dbReference>
<dbReference type="OrthoDB" id="3550957at2759"/>
<keyword evidence="1" id="KW-1133">Transmembrane helix</keyword>
<name>A0A2B7XFS6_9EURO</name>
<feature type="transmembrane region" description="Helical" evidence="1">
    <location>
        <begin position="150"/>
        <end position="175"/>
    </location>
</feature>
<organism evidence="2 3">
    <name type="scientific">Blastomyces parvus</name>
    <dbReference type="NCBI Taxonomy" id="2060905"/>
    <lineage>
        <taxon>Eukaryota</taxon>
        <taxon>Fungi</taxon>
        <taxon>Dikarya</taxon>
        <taxon>Ascomycota</taxon>
        <taxon>Pezizomycotina</taxon>
        <taxon>Eurotiomycetes</taxon>
        <taxon>Eurotiomycetidae</taxon>
        <taxon>Onygenales</taxon>
        <taxon>Ajellomycetaceae</taxon>
        <taxon>Blastomyces</taxon>
    </lineage>
</organism>
<evidence type="ECO:0000313" key="2">
    <source>
        <dbReference type="EMBL" id="PGH07631.1"/>
    </source>
</evidence>
<feature type="transmembrane region" description="Helical" evidence="1">
    <location>
        <begin position="195"/>
        <end position="220"/>
    </location>
</feature>
<dbReference type="GO" id="GO:0000747">
    <property type="term" value="P:conjugation with cellular fusion"/>
    <property type="evidence" value="ECO:0007669"/>
    <property type="project" value="TreeGrafter"/>
</dbReference>
<sequence>MASLKFGTGLMRYLPLIGYHHVLIEIDIETFFSAVLVAGCSNSALANVYLISLSYATNITSSPLQADHPAKLNPNMPGVFANLTTGVRDNVSSFEIRTGYLGHCMKQNSGLWVCARNVEPLANVIRDQKTSNIDPLNLVYMSKTFKDRMAFSGLIFASIPCLFICFLVLATFPNWHSEVDSESSEVEVKPFPSRLVSRVATGFVALASLLTFVSVFWQHISSTASVTMHQELYYGVVKSSTGVIAMVFGWGGVLTSFLVVIGLVIMILSLSLIMRLSDE</sequence>
<accession>A0A2B7XFS6</accession>
<keyword evidence="1" id="KW-0472">Membrane</keyword>